<dbReference type="SMART" id="SM00530">
    <property type="entry name" value="HTH_XRE"/>
    <property type="match status" value="1"/>
</dbReference>
<dbReference type="InterPro" id="IPR001387">
    <property type="entry name" value="Cro/C1-type_HTH"/>
</dbReference>
<name>A0ABW3UUI6_9BACL</name>
<evidence type="ECO:0000259" key="2">
    <source>
        <dbReference type="PROSITE" id="PS50943"/>
    </source>
</evidence>
<comment type="caution">
    <text evidence="3">The sequence shown here is derived from an EMBL/GenBank/DDBJ whole genome shotgun (WGS) entry which is preliminary data.</text>
</comment>
<dbReference type="PANTHER" id="PTHR46797:SF1">
    <property type="entry name" value="METHYLPHOSPHONATE SYNTHASE"/>
    <property type="match status" value="1"/>
</dbReference>
<evidence type="ECO:0000256" key="1">
    <source>
        <dbReference type="ARBA" id="ARBA00023125"/>
    </source>
</evidence>
<evidence type="ECO:0000313" key="3">
    <source>
        <dbReference type="EMBL" id="MFD1224122.1"/>
    </source>
</evidence>
<dbReference type="Pfam" id="PF01381">
    <property type="entry name" value="HTH_3"/>
    <property type="match status" value="1"/>
</dbReference>
<dbReference type="Gene3D" id="1.10.260.40">
    <property type="entry name" value="lambda repressor-like DNA-binding domains"/>
    <property type="match status" value="1"/>
</dbReference>
<dbReference type="CDD" id="cd00093">
    <property type="entry name" value="HTH_XRE"/>
    <property type="match status" value="1"/>
</dbReference>
<organism evidence="3 4">
    <name type="scientific">Paenibacillus vulneris</name>
    <dbReference type="NCBI Taxonomy" id="1133364"/>
    <lineage>
        <taxon>Bacteria</taxon>
        <taxon>Bacillati</taxon>
        <taxon>Bacillota</taxon>
        <taxon>Bacilli</taxon>
        <taxon>Bacillales</taxon>
        <taxon>Paenibacillaceae</taxon>
        <taxon>Paenibacillus</taxon>
    </lineage>
</organism>
<dbReference type="EMBL" id="JBHTLU010000042">
    <property type="protein sequence ID" value="MFD1224122.1"/>
    <property type="molecule type" value="Genomic_DNA"/>
</dbReference>
<reference evidence="4" key="1">
    <citation type="journal article" date="2019" name="Int. J. Syst. Evol. Microbiol.">
        <title>The Global Catalogue of Microorganisms (GCM) 10K type strain sequencing project: providing services to taxonomists for standard genome sequencing and annotation.</title>
        <authorList>
            <consortium name="The Broad Institute Genomics Platform"/>
            <consortium name="The Broad Institute Genome Sequencing Center for Infectious Disease"/>
            <person name="Wu L."/>
            <person name="Ma J."/>
        </authorList>
    </citation>
    <scope>NUCLEOTIDE SEQUENCE [LARGE SCALE GENOMIC DNA]</scope>
    <source>
        <strain evidence="4">CCUG 53270</strain>
    </source>
</reference>
<keyword evidence="4" id="KW-1185">Reference proteome</keyword>
<dbReference type="SUPFAM" id="SSF47413">
    <property type="entry name" value="lambda repressor-like DNA-binding domains"/>
    <property type="match status" value="1"/>
</dbReference>
<proteinExistence type="predicted"/>
<protein>
    <submittedName>
        <fullName evidence="3">Helix-turn-helix domain-containing protein</fullName>
    </submittedName>
</protein>
<dbReference type="RefSeq" id="WP_079914056.1">
    <property type="nucleotide sequence ID" value="NZ_BAABJG010000036.1"/>
</dbReference>
<dbReference type="InterPro" id="IPR010982">
    <property type="entry name" value="Lambda_DNA-bd_dom_sf"/>
</dbReference>
<dbReference type="InterPro" id="IPR050807">
    <property type="entry name" value="TransReg_Diox_bact_type"/>
</dbReference>
<dbReference type="PANTHER" id="PTHR46797">
    <property type="entry name" value="HTH-TYPE TRANSCRIPTIONAL REGULATOR"/>
    <property type="match status" value="1"/>
</dbReference>
<sequence>MLGKRVRKLRLEKGLSLSELSQASGVAKSYLSTLERDIQSNPSIQLAVKIAAALDISLEQLVQPEVKQQAPLSRQDWYELFEEAANAGISREELKRMIELQKR</sequence>
<keyword evidence="1" id="KW-0238">DNA-binding</keyword>
<gene>
    <name evidence="3" type="ORF">ACFQ4B_28850</name>
</gene>
<feature type="domain" description="HTH cro/C1-type" evidence="2">
    <location>
        <begin position="6"/>
        <end position="61"/>
    </location>
</feature>
<evidence type="ECO:0000313" key="4">
    <source>
        <dbReference type="Proteomes" id="UP001597180"/>
    </source>
</evidence>
<dbReference type="Proteomes" id="UP001597180">
    <property type="component" value="Unassembled WGS sequence"/>
</dbReference>
<dbReference type="PROSITE" id="PS50943">
    <property type="entry name" value="HTH_CROC1"/>
    <property type="match status" value="1"/>
</dbReference>
<accession>A0ABW3UUI6</accession>